<dbReference type="InterPro" id="IPR029058">
    <property type="entry name" value="AB_hydrolase_fold"/>
</dbReference>
<organism evidence="6 7">
    <name type="scientific">Trichoderma asperellum (strain ATCC 204424 / CBS 433.97 / NBRC 101777)</name>
    <dbReference type="NCBI Taxonomy" id="1042311"/>
    <lineage>
        <taxon>Eukaryota</taxon>
        <taxon>Fungi</taxon>
        <taxon>Dikarya</taxon>
        <taxon>Ascomycota</taxon>
        <taxon>Pezizomycotina</taxon>
        <taxon>Sordariomycetes</taxon>
        <taxon>Hypocreomycetidae</taxon>
        <taxon>Hypocreales</taxon>
        <taxon>Hypocreaceae</taxon>
        <taxon>Trichoderma</taxon>
    </lineage>
</organism>
<dbReference type="SMART" id="SM00320">
    <property type="entry name" value="WD40"/>
    <property type="match status" value="4"/>
</dbReference>
<feature type="repeat" description="WD" evidence="2">
    <location>
        <begin position="1162"/>
        <end position="1184"/>
    </location>
</feature>
<dbReference type="InterPro" id="IPR011047">
    <property type="entry name" value="Quinoprotein_ADH-like_sf"/>
</dbReference>
<keyword evidence="2" id="KW-0853">WD repeat</keyword>
<dbReference type="PROSITE" id="PS50082">
    <property type="entry name" value="WD_REPEATS_2"/>
    <property type="match status" value="1"/>
</dbReference>
<evidence type="ECO:0000259" key="4">
    <source>
        <dbReference type="Pfam" id="PF22939"/>
    </source>
</evidence>
<dbReference type="InterPro" id="IPR054471">
    <property type="entry name" value="GPIID_WHD"/>
</dbReference>
<dbReference type="PANTHER" id="PTHR10039">
    <property type="entry name" value="AMELOGENIN"/>
    <property type="match status" value="1"/>
</dbReference>
<dbReference type="InterPro" id="IPR027417">
    <property type="entry name" value="P-loop_NTPase"/>
</dbReference>
<dbReference type="Pfam" id="PF22939">
    <property type="entry name" value="WHD_GPIID"/>
    <property type="match status" value="1"/>
</dbReference>
<dbReference type="Gene3D" id="3.40.50.300">
    <property type="entry name" value="P-loop containing nucleotide triphosphate hydrolases"/>
    <property type="match status" value="1"/>
</dbReference>
<dbReference type="Gene3D" id="3.40.50.1820">
    <property type="entry name" value="alpha/beta hydrolase"/>
    <property type="match status" value="1"/>
</dbReference>
<dbReference type="Gene3D" id="2.130.10.10">
    <property type="entry name" value="YVTN repeat-like/Quinoprotein amine dehydrogenase"/>
    <property type="match status" value="3"/>
</dbReference>
<dbReference type="Pfam" id="PF24883">
    <property type="entry name" value="NPHP3_N"/>
    <property type="match status" value="1"/>
</dbReference>
<evidence type="ECO:0000256" key="3">
    <source>
        <dbReference type="SAM" id="MobiDB-lite"/>
    </source>
</evidence>
<keyword evidence="1" id="KW-0677">Repeat</keyword>
<keyword evidence="7" id="KW-1185">Reference proteome</keyword>
<feature type="domain" description="GPI inositol-deacylase winged helix" evidence="4">
    <location>
        <begin position="652"/>
        <end position="730"/>
    </location>
</feature>
<dbReference type="EMBL" id="KZ679268">
    <property type="protein sequence ID" value="PTB37376.1"/>
    <property type="molecule type" value="Genomic_DNA"/>
</dbReference>
<proteinExistence type="predicted"/>
<feature type="compositionally biased region" description="Polar residues" evidence="3">
    <location>
        <begin position="22"/>
        <end position="32"/>
    </location>
</feature>
<protein>
    <recommendedName>
        <fullName evidence="8">DUF676 domain-containing protein</fullName>
    </recommendedName>
</protein>
<feature type="domain" description="Nephrocystin 3-like N-terminal" evidence="5">
    <location>
        <begin position="374"/>
        <end position="536"/>
    </location>
</feature>
<name>A0A2T3YXU7_TRIA4</name>
<evidence type="ECO:0000313" key="6">
    <source>
        <dbReference type="EMBL" id="PTB37376.1"/>
    </source>
</evidence>
<dbReference type="PANTHER" id="PTHR10039:SF16">
    <property type="entry name" value="GPI INOSITOL-DEACYLASE"/>
    <property type="match status" value="1"/>
</dbReference>
<gene>
    <name evidence="6" type="ORF">M441DRAFT_50639</name>
</gene>
<evidence type="ECO:0000256" key="1">
    <source>
        <dbReference type="ARBA" id="ARBA00022737"/>
    </source>
</evidence>
<dbReference type="Proteomes" id="UP000240493">
    <property type="component" value="Unassembled WGS sequence"/>
</dbReference>
<sequence length="1623" mass="182453">MFKRFRQNKAQSKPGTERKSSDASIPSQTIPNFSIDGKSVAYSAASTELQSSSNLHPRRQSPAPAPAGLGLRVLHQPEFAALDIIFVHGLGGHSQKTWTKNHDPSLFWPEIWLPFEPDVGKARILTFGYDANWRGGAGISNITDFAKELLYEMRFSKDASGEDIAIGKNPIIFVVHSMGGLVVKKAYLLGLYDDNYKEITNSISAIIFLSTPHRGTNLAETLNRVLAASFQSSKHFISDLNKNSTAIEELNEQFRHLAPRLSIWSFYETMATAIGPKKLMVLEKDSSVLGYPAEISRPLQADHHDVCKYSSPVDSNYLSVRNALKSLITLFRTKAFREEDKIESENTTNILELFHNCHTSEDDYNRLCRDRIPDTCAWFFQELEVETWMKSSTESRILWYSAPPATGKSILGAFIISHLKDLGLKCQYFLFNYSEQRKRSIAGSLKALALQLAKDLPEFRKALNGSSTTSLGLESTDALLIWRNTFEKLLFETGRTEPVYWVFDALDEADSPKSFLECLKGIAGAKIPVRILVLSRSSNAISVGFDRLSRADINVTRMENPGQLHNKRDIALLVEEEISHLGGSDLFRQHLIQNIMSRAEGNFLWTKLVLEEILGCHTEESIEEVLQEIPDDMISLYQRMERILVDSTRKSNKPLIKTLLEWTICAQRSLSIQELSQALQPDFSGLFDLKRTIQESCGQFLHVNDKGKVTILHHTAREYFTGTLDSQFHIDVRQTHRKLFVRALIQLEQADLRWRLMQSQHTLQASEPFVFYAALNWSYHLTQSHSISSGDLDHLVRFFQSPAVLVWVHALALLRRLEVLVRTSKALALFVHRTRKEDVSRNPMLHRLSDLALIDDWIVDLVKLVGKFGPTLVTEPGVIYDIVPAFCPPKSVIYRQYHDASSAKITLFGSRDVPWNDNLGRLVLPSDAQAWKLACAGNHIAVLASTGAVYIWDSSNFTEIGKISHGEPVTAMALNDNGQKLATYGLRTAKTWLVTGRKLLSSIQNPSNTKAMAITFAENDRKLLVGGDDNIIRYIRCDNTDTGWQILNPALLKETGRADGAIVSSPMCVSFNGDRTLVGVSYRGAPLSVWRLADGRCLSKCKRAKDLHSDQHRASSTWFAVDRFTWNPITNHVLGIYKNGCIFKWHPLTDENVEARVSADEIAASPNGRVFATSSSNGSVRIWNFAFFTVIYHLSSEDLVTGLTFSPDSGRFYDLRGSSINAWESNTLTRFLESEESISDTNSEDQSFAVLSRHSESQIKHFEPVTALAPEPNGSSYCVGYEDGTIVQFQRGATEGVEFAQFHNFLNVSHIKWSADGKYVAMADLAGDIQVKSLHREAKRKLKILPLPSPRIDLEGNNIEEIIFSLDSALLFVSTRKKSFVCSIKDGTVLCSSAVDAAIFRRWLPHPTKPNLILAFGPANVLTQTWDKLEYLRSSSYSQLQELGPGKSSDTTEVPTMRNSAQLTYDIESVVSRVILTQDAKHVLVNVKTVTYDRKTNHQTFIFPVDVLEKDESNSGLSSSLPYFHIPASISSHVKVPLGVLPGLKFIFLDHDLWLCGCHLESMSHSDTVESYDRFYFIPRDWVGSTSIDKCRLTEDGTLFWPKDDHVVLIMSNLDEIRLNYLH</sequence>
<dbReference type="InterPro" id="IPR001680">
    <property type="entry name" value="WD40_rpt"/>
</dbReference>
<dbReference type="OrthoDB" id="194358at2759"/>
<dbReference type="InterPro" id="IPR056884">
    <property type="entry name" value="NPHP3-like_N"/>
</dbReference>
<evidence type="ECO:0000313" key="7">
    <source>
        <dbReference type="Proteomes" id="UP000240493"/>
    </source>
</evidence>
<dbReference type="InterPro" id="IPR015943">
    <property type="entry name" value="WD40/YVTN_repeat-like_dom_sf"/>
</dbReference>
<evidence type="ECO:0000259" key="5">
    <source>
        <dbReference type="Pfam" id="PF24883"/>
    </source>
</evidence>
<evidence type="ECO:0000256" key="2">
    <source>
        <dbReference type="PROSITE-ProRule" id="PRU00221"/>
    </source>
</evidence>
<dbReference type="Pfam" id="PF00400">
    <property type="entry name" value="WD40"/>
    <property type="match status" value="1"/>
</dbReference>
<evidence type="ECO:0008006" key="8">
    <source>
        <dbReference type="Google" id="ProtNLM"/>
    </source>
</evidence>
<dbReference type="SUPFAM" id="SSF53474">
    <property type="entry name" value="alpha/beta-Hydrolases"/>
    <property type="match status" value="1"/>
</dbReference>
<reference evidence="6 7" key="1">
    <citation type="submission" date="2016-07" db="EMBL/GenBank/DDBJ databases">
        <title>Multiple horizontal gene transfer events from other fungi enriched the ability of initially mycotrophic Trichoderma (Ascomycota) to feed on dead plant biomass.</title>
        <authorList>
            <consortium name="DOE Joint Genome Institute"/>
            <person name="Aerts A."/>
            <person name="Atanasova L."/>
            <person name="Chenthamara K."/>
            <person name="Zhang J."/>
            <person name="Grujic M."/>
            <person name="Henrissat B."/>
            <person name="Kuo A."/>
            <person name="Salamov A."/>
            <person name="Lipzen A."/>
            <person name="Labutti K."/>
            <person name="Barry K."/>
            <person name="Miao Y."/>
            <person name="Rahimi M.J."/>
            <person name="Shen Q."/>
            <person name="Grigoriev I.V."/>
            <person name="Kubicek C.P."/>
            <person name="Druzhinina I.S."/>
        </authorList>
    </citation>
    <scope>NUCLEOTIDE SEQUENCE [LARGE SCALE GENOMIC DNA]</scope>
    <source>
        <strain evidence="6 7">CBS 433.97</strain>
    </source>
</reference>
<accession>A0A2T3YXU7</accession>
<feature type="region of interest" description="Disordered" evidence="3">
    <location>
        <begin position="1"/>
        <end position="32"/>
    </location>
</feature>
<dbReference type="SUPFAM" id="SSF50998">
    <property type="entry name" value="Quinoprotein alcohol dehydrogenase-like"/>
    <property type="match status" value="1"/>
</dbReference>